<dbReference type="Proteomes" id="UP000005496">
    <property type="component" value="Unassembled WGS sequence"/>
</dbReference>
<sequence>MRYQVNLFPLLENKWGYINDKGEWVINPKYDHALPFSQGLAIVRYNNNNFVIDESGTILNQRGFDEAYGFSCDRCAVRIDKHWGYIDTDMNFVVKPKFSVASYFSDFLALVDIIDYDDALNQYGYIDYSGDFRIMPTFDFAFDFQEGLAQVEKESRDGTVKGYIDSEGNLKIDLSDAPEISGMRSFSEGLASLMWGDYCGCIDKSGQWQIDPRYEFIGEFSGGLAKFREKDKWGYIDHSGKTVIQAHFDFASDFSEGFAVIGMGSLLQRTLKKGYIDLSGRIVVEPKYDIANPFYQGLAYVGITDGCRGYIDQNENFVKKIIS</sequence>
<evidence type="ECO:0000313" key="2">
    <source>
        <dbReference type="Proteomes" id="UP000005496"/>
    </source>
</evidence>
<protein>
    <submittedName>
        <fullName evidence="1">KWG Leptospira repeat protein</fullName>
    </submittedName>
</protein>
<dbReference type="InterPro" id="IPR032774">
    <property type="entry name" value="WG_beta_rep"/>
</dbReference>
<proteinExistence type="predicted"/>
<accession>D6SN00</accession>
<dbReference type="OrthoDB" id="2485468at2"/>
<dbReference type="AlphaFoldDB" id="D6SN00"/>
<dbReference type="PANTHER" id="PTHR37841">
    <property type="entry name" value="GLR2918 PROTEIN"/>
    <property type="match status" value="1"/>
</dbReference>
<evidence type="ECO:0000313" key="1">
    <source>
        <dbReference type="EMBL" id="EFI36061.1"/>
    </source>
</evidence>
<dbReference type="EMBL" id="ACJN02000001">
    <property type="protein sequence ID" value="EFI36061.1"/>
    <property type="molecule type" value="Genomic_DNA"/>
</dbReference>
<organism evidence="1 2">
    <name type="scientific">Desulfonatronospira thiodismutans ASO3-1</name>
    <dbReference type="NCBI Taxonomy" id="555779"/>
    <lineage>
        <taxon>Bacteria</taxon>
        <taxon>Pseudomonadati</taxon>
        <taxon>Thermodesulfobacteriota</taxon>
        <taxon>Desulfovibrionia</taxon>
        <taxon>Desulfovibrionales</taxon>
        <taxon>Desulfonatronovibrionaceae</taxon>
        <taxon>Desulfonatronospira</taxon>
    </lineage>
</organism>
<dbReference type="SUPFAM" id="SSF69360">
    <property type="entry name" value="Cell wall binding repeat"/>
    <property type="match status" value="1"/>
</dbReference>
<dbReference type="Pfam" id="PF14903">
    <property type="entry name" value="WG_beta_rep"/>
    <property type="match status" value="6"/>
</dbReference>
<comment type="caution">
    <text evidence="1">The sequence shown here is derived from an EMBL/GenBank/DDBJ whole genome shotgun (WGS) entry which is preliminary data.</text>
</comment>
<gene>
    <name evidence="1" type="ORF">Dthio_PD3505</name>
</gene>
<dbReference type="RefSeq" id="WP_008869189.1">
    <property type="nucleotide sequence ID" value="NZ_ACJN02000001.1"/>
</dbReference>
<keyword evidence="2" id="KW-1185">Reference proteome</keyword>
<dbReference type="PANTHER" id="PTHR37841:SF1">
    <property type="entry name" value="DUF3298 DOMAIN-CONTAINING PROTEIN"/>
    <property type="match status" value="1"/>
</dbReference>
<reference evidence="1" key="1">
    <citation type="submission" date="2010-05" db="EMBL/GenBank/DDBJ databases">
        <title>The draft genome of Desulfonatronospira thiodismutans ASO3-1.</title>
        <authorList>
            <consortium name="US DOE Joint Genome Institute (JGI-PGF)"/>
            <person name="Lucas S."/>
            <person name="Copeland A."/>
            <person name="Lapidus A."/>
            <person name="Cheng J.-F."/>
            <person name="Bruce D."/>
            <person name="Goodwin L."/>
            <person name="Pitluck S."/>
            <person name="Chertkov O."/>
            <person name="Brettin T."/>
            <person name="Detter J.C."/>
            <person name="Han C."/>
            <person name="Land M.L."/>
            <person name="Hauser L."/>
            <person name="Kyrpides N."/>
            <person name="Mikhailova N."/>
            <person name="Muyzer G."/>
            <person name="Woyke T."/>
        </authorList>
    </citation>
    <scope>NUCLEOTIDE SEQUENCE [LARGE SCALE GENOMIC DNA]</scope>
    <source>
        <strain evidence="1">ASO3-1</strain>
    </source>
</reference>
<name>D6SN00_9BACT</name>
<dbReference type="eggNOG" id="COG5263">
    <property type="taxonomic scope" value="Bacteria"/>
</dbReference>